<dbReference type="EMBL" id="HBEV01012879">
    <property type="protein sequence ID" value="CAD8592625.1"/>
    <property type="molecule type" value="Transcribed_RNA"/>
</dbReference>
<reference evidence="6" key="1">
    <citation type="submission" date="2021-01" db="EMBL/GenBank/DDBJ databases">
        <authorList>
            <person name="Corre E."/>
            <person name="Pelletier E."/>
            <person name="Niang G."/>
            <person name="Scheremetjew M."/>
            <person name="Finn R."/>
            <person name="Kale V."/>
            <person name="Holt S."/>
            <person name="Cochrane G."/>
            <person name="Meng A."/>
            <person name="Brown T."/>
            <person name="Cohen L."/>
        </authorList>
    </citation>
    <scope>NUCLEOTIDE SEQUENCE</scope>
    <source>
        <strain evidence="6">CCMP494</strain>
    </source>
</reference>
<proteinExistence type="predicted"/>
<dbReference type="PROSITE" id="PS51455">
    <property type="entry name" value="PIPK"/>
    <property type="match status" value="1"/>
</dbReference>
<dbReference type="InterPro" id="IPR023610">
    <property type="entry name" value="PInositol-4/5-P-5/4-kinase"/>
</dbReference>
<accession>A0A6U2E7B5</accession>
<feature type="domain" description="PIPK" evidence="3">
    <location>
        <begin position="1"/>
        <end position="314"/>
    </location>
</feature>
<dbReference type="Gene3D" id="3.30.810.10">
    <property type="entry name" value="2-Layer Sandwich"/>
    <property type="match status" value="1"/>
</dbReference>
<keyword evidence="2" id="KW-0067">ATP-binding</keyword>
<keyword evidence="2" id="KW-0547">Nucleotide-binding</keyword>
<sequence>MTGRSGASSLRVGSVFCETLKDEHFVVLRRAFNLQDTFLESNFHFSQLGNGGGKGGDLIARTVDGRFFVKQLNVGDAKTLLQDNFLSSYVARVKEGATLICKIVAAFTHESLGRFIVVANCLPAHIKTWNGLYDMKGSADDKVLIDDGVPVIEAHKRCWKLSWMASEASGCDRCTPVTRRRYLSGKRKAYDMPIYLTKEQKREVLELLREDVAFLTNHGLMDYSLIMAVHGPPLGTCQLAASDSANILHSKSYVSYHRGSVSVVYFGIIDFLQAWTVSKLCAQHIKACCAPTPISTIPPRLYGRQFLNHFEWKFRALAYPVPLRDCNALLSLSHEIQEGEGLRAQLEALNRTTSELRDKLDIAEKRIDELVYAGK</sequence>
<dbReference type="GO" id="GO:0046854">
    <property type="term" value="P:phosphatidylinositol phosphate biosynthetic process"/>
    <property type="evidence" value="ECO:0007669"/>
    <property type="project" value="TreeGrafter"/>
</dbReference>
<evidence type="ECO:0000313" key="6">
    <source>
        <dbReference type="EMBL" id="CAD8592624.1"/>
    </source>
</evidence>
<evidence type="ECO:0000256" key="2">
    <source>
        <dbReference type="PROSITE-ProRule" id="PRU00781"/>
    </source>
</evidence>
<dbReference type="AlphaFoldDB" id="A0A6U2E7B5"/>
<organism evidence="6">
    <name type="scientific">Micromonas pusilla</name>
    <name type="common">Picoplanktonic green alga</name>
    <name type="synonym">Chromulina pusilla</name>
    <dbReference type="NCBI Taxonomy" id="38833"/>
    <lineage>
        <taxon>Eukaryota</taxon>
        <taxon>Viridiplantae</taxon>
        <taxon>Chlorophyta</taxon>
        <taxon>Mamiellophyceae</taxon>
        <taxon>Mamiellales</taxon>
        <taxon>Mamiellaceae</taxon>
        <taxon>Micromonas</taxon>
    </lineage>
</organism>
<dbReference type="SUPFAM" id="SSF56104">
    <property type="entry name" value="SAICAR synthase-like"/>
    <property type="match status" value="1"/>
</dbReference>
<protein>
    <recommendedName>
        <fullName evidence="1">1-phosphatidylinositol-4-phosphate 5-kinase</fullName>
        <ecNumber evidence="1">2.7.1.68</ecNumber>
    </recommendedName>
</protein>
<dbReference type="SMART" id="SM00330">
    <property type="entry name" value="PIPKc"/>
    <property type="match status" value="1"/>
</dbReference>
<evidence type="ECO:0000313" key="5">
    <source>
        <dbReference type="EMBL" id="CAD8592623.1"/>
    </source>
</evidence>
<gene>
    <name evidence="4" type="ORF">MSP1404_LOCUS10026</name>
    <name evidence="5" type="ORF">MSP1404_LOCUS10027</name>
    <name evidence="6" type="ORF">MSP1404_LOCUS10028</name>
    <name evidence="7" type="ORF">MSP1404_LOCUS10029</name>
</gene>
<dbReference type="InterPro" id="IPR002498">
    <property type="entry name" value="PInositol-4-P-4/5-kinase_core"/>
</dbReference>
<evidence type="ECO:0000313" key="4">
    <source>
        <dbReference type="EMBL" id="CAD8592622.1"/>
    </source>
</evidence>
<dbReference type="EMBL" id="HBEV01012877">
    <property type="protein sequence ID" value="CAD8592623.1"/>
    <property type="molecule type" value="Transcribed_RNA"/>
</dbReference>
<dbReference type="EC" id="2.7.1.68" evidence="1"/>
<dbReference type="InterPro" id="IPR027483">
    <property type="entry name" value="PInositol-4-P-4/5-kinase_C_sf"/>
</dbReference>
<dbReference type="GO" id="GO:0005886">
    <property type="term" value="C:plasma membrane"/>
    <property type="evidence" value="ECO:0007669"/>
    <property type="project" value="TreeGrafter"/>
</dbReference>
<dbReference type="GO" id="GO:0016308">
    <property type="term" value="F:1-phosphatidylinositol-4-phosphate 5-kinase activity"/>
    <property type="evidence" value="ECO:0007669"/>
    <property type="project" value="UniProtKB-EC"/>
</dbReference>
<evidence type="ECO:0000256" key="1">
    <source>
        <dbReference type="ARBA" id="ARBA00012172"/>
    </source>
</evidence>
<keyword evidence="2" id="KW-0808">Transferase</keyword>
<dbReference type="EMBL" id="HBEV01012876">
    <property type="protein sequence ID" value="CAD8592622.1"/>
    <property type="molecule type" value="Transcribed_RNA"/>
</dbReference>
<dbReference type="InterPro" id="IPR027484">
    <property type="entry name" value="PInositol-4-P-5-kinase_N"/>
</dbReference>
<evidence type="ECO:0000313" key="7">
    <source>
        <dbReference type="EMBL" id="CAD8592625.1"/>
    </source>
</evidence>
<evidence type="ECO:0000259" key="3">
    <source>
        <dbReference type="PROSITE" id="PS51455"/>
    </source>
</evidence>
<keyword evidence="2" id="KW-0418">Kinase</keyword>
<dbReference type="GO" id="GO:0005524">
    <property type="term" value="F:ATP binding"/>
    <property type="evidence" value="ECO:0007669"/>
    <property type="project" value="UniProtKB-UniRule"/>
</dbReference>
<dbReference type="PANTHER" id="PTHR23086:SF8">
    <property type="entry name" value="PHOSPHATIDYLINOSITOL 5-PHOSPHATE 4-KINASE, ISOFORM A"/>
    <property type="match status" value="1"/>
</dbReference>
<name>A0A6U2E7B5_MICPS</name>
<dbReference type="EMBL" id="HBEV01012878">
    <property type="protein sequence ID" value="CAD8592624.1"/>
    <property type="molecule type" value="Transcribed_RNA"/>
</dbReference>
<dbReference type="PANTHER" id="PTHR23086">
    <property type="entry name" value="PHOSPHATIDYLINOSITOL-4-PHOSPHATE 5-KINASE"/>
    <property type="match status" value="1"/>
</dbReference>
<dbReference type="Pfam" id="PF01504">
    <property type="entry name" value="PIP5K"/>
    <property type="match status" value="2"/>
</dbReference>
<dbReference type="Gene3D" id="3.30.800.10">
    <property type="entry name" value="Phosphatidylinositol Phosphate Kinase II Beta"/>
    <property type="match status" value="1"/>
</dbReference>